<comment type="caution">
    <text evidence="1">The sequence shown here is derived from an EMBL/GenBank/DDBJ whole genome shotgun (WGS) entry which is preliminary data.</text>
</comment>
<dbReference type="AlphaFoldDB" id="A0AA40BFV6"/>
<evidence type="ECO:0000313" key="1">
    <source>
        <dbReference type="EMBL" id="KAK0733482.1"/>
    </source>
</evidence>
<gene>
    <name evidence="1" type="ORF">B0T26DRAFT_684567</name>
</gene>
<keyword evidence="2" id="KW-1185">Reference proteome</keyword>
<accession>A0AA40BFV6</accession>
<protein>
    <submittedName>
        <fullName evidence="1">Uncharacterized protein</fullName>
    </submittedName>
</protein>
<dbReference type="Proteomes" id="UP001172101">
    <property type="component" value="Unassembled WGS sequence"/>
</dbReference>
<organism evidence="1 2">
    <name type="scientific">Lasiosphaeria miniovina</name>
    <dbReference type="NCBI Taxonomy" id="1954250"/>
    <lineage>
        <taxon>Eukaryota</taxon>
        <taxon>Fungi</taxon>
        <taxon>Dikarya</taxon>
        <taxon>Ascomycota</taxon>
        <taxon>Pezizomycotina</taxon>
        <taxon>Sordariomycetes</taxon>
        <taxon>Sordariomycetidae</taxon>
        <taxon>Sordariales</taxon>
        <taxon>Lasiosphaeriaceae</taxon>
        <taxon>Lasiosphaeria</taxon>
    </lineage>
</organism>
<evidence type="ECO:0000313" key="2">
    <source>
        <dbReference type="Proteomes" id="UP001172101"/>
    </source>
</evidence>
<dbReference type="GeneID" id="85324117"/>
<proteinExistence type="predicted"/>
<sequence length="213" mass="23369">MCYCWLSSTTPISRFSHTDHHHVSGRHYVAQFGLVYKPCNGNGLPQRTKGVNQRYQAIHSGGNNVELTNRSTVSFGKAGSCWSDSVQLDLGCDSRSMQYTNDTPAVNGWSLPLPTTEALGHAGQEQTRWYYFGLSYLTLPCLEIALRFCSLRGGCQPGRSPSLSSCQTRSTRPPPASDAIVRGWHLAPLACVWTGPSCIQLLMGQFVLLLSLS</sequence>
<dbReference type="EMBL" id="JAUIRO010000001">
    <property type="protein sequence ID" value="KAK0733482.1"/>
    <property type="molecule type" value="Genomic_DNA"/>
</dbReference>
<reference evidence="1" key="1">
    <citation type="submission" date="2023-06" db="EMBL/GenBank/DDBJ databases">
        <title>Genome-scale phylogeny and comparative genomics of the fungal order Sordariales.</title>
        <authorList>
            <consortium name="Lawrence Berkeley National Laboratory"/>
            <person name="Hensen N."/>
            <person name="Bonometti L."/>
            <person name="Westerberg I."/>
            <person name="Brannstrom I.O."/>
            <person name="Guillou S."/>
            <person name="Cros-Aarteil S."/>
            <person name="Calhoun S."/>
            <person name="Haridas S."/>
            <person name="Kuo A."/>
            <person name="Mondo S."/>
            <person name="Pangilinan J."/>
            <person name="Riley R."/>
            <person name="LaButti K."/>
            <person name="Andreopoulos B."/>
            <person name="Lipzen A."/>
            <person name="Chen C."/>
            <person name="Yanf M."/>
            <person name="Daum C."/>
            <person name="Ng V."/>
            <person name="Clum A."/>
            <person name="Steindorff A."/>
            <person name="Ohm R."/>
            <person name="Martin F."/>
            <person name="Silar P."/>
            <person name="Natvig D."/>
            <person name="Lalanne C."/>
            <person name="Gautier V."/>
            <person name="Ament-velasquez S.L."/>
            <person name="Kruys A."/>
            <person name="Hutchinson M.I."/>
            <person name="Powell A.J."/>
            <person name="Barry K."/>
            <person name="Miller A.N."/>
            <person name="Grigoriev I.V."/>
            <person name="Debuchy R."/>
            <person name="Gladieux P."/>
            <person name="Thoren M.H."/>
            <person name="Johannesson H."/>
        </authorList>
    </citation>
    <scope>NUCLEOTIDE SEQUENCE</scope>
    <source>
        <strain evidence="1">SMH2392-1A</strain>
    </source>
</reference>
<name>A0AA40BFV6_9PEZI</name>
<dbReference type="RefSeq" id="XP_060302359.1">
    <property type="nucleotide sequence ID" value="XM_060440847.1"/>
</dbReference>